<name>A0A512AGK5_9SPHN</name>
<feature type="transmembrane region" description="Helical" evidence="1">
    <location>
        <begin position="12"/>
        <end position="28"/>
    </location>
</feature>
<evidence type="ECO:0000256" key="1">
    <source>
        <dbReference type="SAM" id="Phobius"/>
    </source>
</evidence>
<dbReference type="EMBL" id="BJYR01000005">
    <property type="protein sequence ID" value="GEN98823.1"/>
    <property type="molecule type" value="Genomic_DNA"/>
</dbReference>
<keyword evidence="1" id="KW-1133">Transmembrane helix</keyword>
<evidence type="ECO:0000313" key="3">
    <source>
        <dbReference type="Proteomes" id="UP000321464"/>
    </source>
</evidence>
<feature type="transmembrane region" description="Helical" evidence="1">
    <location>
        <begin position="49"/>
        <end position="70"/>
    </location>
</feature>
<protein>
    <submittedName>
        <fullName evidence="2">Uncharacterized protein</fullName>
    </submittedName>
</protein>
<keyword evidence="3" id="KW-1185">Reference proteome</keyword>
<accession>A0A512AGK5</accession>
<keyword evidence="1" id="KW-0472">Membrane</keyword>
<dbReference type="Proteomes" id="UP000321464">
    <property type="component" value="Unassembled WGS sequence"/>
</dbReference>
<proteinExistence type="predicted"/>
<dbReference type="RefSeq" id="WP_147158210.1">
    <property type="nucleotide sequence ID" value="NZ_BJYR01000005.1"/>
</dbReference>
<dbReference type="AlphaFoldDB" id="A0A512AGK5"/>
<keyword evidence="1" id="KW-0812">Transmembrane</keyword>
<sequence length="73" mass="7985">MDLDSLSTFSEFASVGAFALICGVLAGLRERRERRRRDLDRISAVPWQFISALCSMLAIICLATAAKVYFAGG</sequence>
<comment type="caution">
    <text evidence="2">The sequence shown here is derived from an EMBL/GenBank/DDBJ whole genome shotgun (WGS) entry which is preliminary data.</text>
</comment>
<organism evidence="2 3">
    <name type="scientific">Novosphingobium sediminis</name>
    <dbReference type="NCBI Taxonomy" id="707214"/>
    <lineage>
        <taxon>Bacteria</taxon>
        <taxon>Pseudomonadati</taxon>
        <taxon>Pseudomonadota</taxon>
        <taxon>Alphaproteobacteria</taxon>
        <taxon>Sphingomonadales</taxon>
        <taxon>Sphingomonadaceae</taxon>
        <taxon>Novosphingobium</taxon>
    </lineage>
</organism>
<reference evidence="2 3" key="1">
    <citation type="submission" date="2019-07" db="EMBL/GenBank/DDBJ databases">
        <title>Whole genome shotgun sequence of Novosphingobium sediminis NBRC 106119.</title>
        <authorList>
            <person name="Hosoyama A."/>
            <person name="Uohara A."/>
            <person name="Ohji S."/>
            <person name="Ichikawa N."/>
        </authorList>
    </citation>
    <scope>NUCLEOTIDE SEQUENCE [LARGE SCALE GENOMIC DNA]</scope>
    <source>
        <strain evidence="2 3">NBRC 106119</strain>
    </source>
</reference>
<evidence type="ECO:0000313" key="2">
    <source>
        <dbReference type="EMBL" id="GEN98823.1"/>
    </source>
</evidence>
<gene>
    <name evidence="2" type="ORF">NSE01_06560</name>
</gene>